<dbReference type="GeneID" id="54988113"/>
<organism evidence="1 2">
    <name type="scientific">Lactobacillus phage Satyr</name>
    <dbReference type="NCBI Taxonomy" id="2070201"/>
    <lineage>
        <taxon>Viruses</taxon>
        <taxon>Duplodnaviria</taxon>
        <taxon>Heunggongvirae</taxon>
        <taxon>Uroviricota</taxon>
        <taxon>Caudoviricetes</taxon>
        <taxon>Tybeckvirinae</taxon>
        <taxon>Maenadvirus</taxon>
        <taxon>Maenadvirus satyr</taxon>
    </lineage>
</organism>
<dbReference type="InterPro" id="IPR036844">
    <property type="entry name" value="Hint_dom_sf"/>
</dbReference>
<name>A0A2K9V559_9CAUD</name>
<dbReference type="RefSeq" id="YP_009797690.1">
    <property type="nucleotide sequence ID" value="NC_047918.1"/>
</dbReference>
<evidence type="ECO:0000313" key="2">
    <source>
        <dbReference type="Proteomes" id="UP000241743"/>
    </source>
</evidence>
<dbReference type="Gene3D" id="2.170.16.10">
    <property type="entry name" value="Hedgehog/Intein (Hint) domain"/>
    <property type="match status" value="1"/>
</dbReference>
<dbReference type="EMBL" id="MG744354">
    <property type="protein sequence ID" value="AUV57279.1"/>
    <property type="molecule type" value="Genomic_DNA"/>
</dbReference>
<evidence type="ECO:0000313" key="1">
    <source>
        <dbReference type="EMBL" id="AUV57279.1"/>
    </source>
</evidence>
<reference evidence="1 2" key="1">
    <citation type="submission" date="2017-12" db="EMBL/GenBank/DDBJ databases">
        <title>Lactobacillus phages that infect wine-derived L. plantarum strains.</title>
        <authorList>
            <person name="Kyrkou I."/>
            <person name="Hestbjerg Hansen L."/>
        </authorList>
    </citation>
    <scope>NUCLEOTIDE SEQUENCE [LARGE SCALE GENOMIC DNA]</scope>
</reference>
<sequence length="169" mass="19128">MVILFKKIVDKSVPIWYAVHIIKEECDMDIGFAAGTQVIVNNKLKSIEDIATRDKVVTLDGTIQKVQKVASEKSDDIYQLKVLFQPDTKVAGNQRYYVMERMEEDYTRPEWIPSKDIMAGDLVITRILGDSAPVWRPVKDVKKLDEVQTVYSFKTESGSFTANGAVAHD</sequence>
<keyword evidence="2" id="KW-1185">Reference proteome</keyword>
<proteinExistence type="predicted"/>
<dbReference type="CDD" id="cd00081">
    <property type="entry name" value="Hint"/>
    <property type="match status" value="1"/>
</dbReference>
<dbReference type="SUPFAM" id="SSF51294">
    <property type="entry name" value="Hedgehog/intein (Hint) domain"/>
    <property type="match status" value="1"/>
</dbReference>
<accession>A0A2K9V559</accession>
<protein>
    <submittedName>
        <fullName evidence="1">Uncharacterized protein</fullName>
    </submittedName>
</protein>
<dbReference type="KEGG" id="vg:54988113"/>
<dbReference type="Proteomes" id="UP000241743">
    <property type="component" value="Segment"/>
</dbReference>